<accession>A0A4D9DAM9</accession>
<comment type="subcellular location">
    <subcellularLocation>
        <location evidence="1">Membrane</location>
        <topology evidence="1">Multi-pass membrane protein</topology>
    </subcellularLocation>
</comment>
<dbReference type="AlphaFoldDB" id="A0A4D9DAM9"/>
<evidence type="ECO:0000259" key="14">
    <source>
        <dbReference type="Pfam" id="PF00520"/>
    </source>
</evidence>
<keyword evidence="9" id="KW-0406">Ion transport</keyword>
<keyword evidence="7" id="KW-0630">Potassium</keyword>
<dbReference type="PRINTS" id="PR00169">
    <property type="entry name" value="KCHANNEL"/>
</dbReference>
<dbReference type="Gene3D" id="1.10.287.70">
    <property type="match status" value="1"/>
</dbReference>
<evidence type="ECO:0000256" key="13">
    <source>
        <dbReference type="SAM" id="Phobius"/>
    </source>
</evidence>
<evidence type="ECO:0000313" key="16">
    <source>
        <dbReference type="Proteomes" id="UP000355283"/>
    </source>
</evidence>
<dbReference type="GO" id="GO:0008076">
    <property type="term" value="C:voltage-gated potassium channel complex"/>
    <property type="evidence" value="ECO:0007669"/>
    <property type="project" value="InterPro"/>
</dbReference>
<keyword evidence="3" id="KW-0633">Potassium transport</keyword>
<dbReference type="Gene3D" id="1.20.120.350">
    <property type="entry name" value="Voltage-gated potassium channels. Chain C"/>
    <property type="match status" value="1"/>
</dbReference>
<evidence type="ECO:0000256" key="2">
    <source>
        <dbReference type="ARBA" id="ARBA00022448"/>
    </source>
</evidence>
<feature type="transmembrane region" description="Helical" evidence="13">
    <location>
        <begin position="384"/>
        <end position="405"/>
    </location>
</feature>
<dbReference type="InterPro" id="IPR027359">
    <property type="entry name" value="Volt_channel_dom_sf"/>
</dbReference>
<evidence type="ECO:0000256" key="11">
    <source>
        <dbReference type="ARBA" id="ARBA00023303"/>
    </source>
</evidence>
<proteinExistence type="predicted"/>
<keyword evidence="6" id="KW-0851">Voltage-gated channel</keyword>
<sequence length="507" mass="57921">MYQSCGNSGEKRPLLYRASTSSYIATLMTPKSPPNSVKDGDEENEETGAGASVDKLVRLPGVDEEGYCELRQRRPSFVGMMTRSLSRVLTQEDIDDWRAEHTWRTMVFMTADHMYYSYYAWLYGTVMCTVTGISCIAFVLSTMPRFNYTPSQCSRPICRPSDPGAECDRVICYPRPHHYLIQTELVTLILFIFDYLVRLITVHAVPQRLIYWDGRRINEDHSRGFTQPSPLEKTFRYAVHADQVIDLLVILPYLLNYVISSMNIMHWRLLRITRVLRVLKLSRYFDGGELVWNTLKNSGPSLMLLTLFTIVLTFVMGALAFYYEGGIFKVTAAHPEGAFYRRALEGGEEVSPFSSVPVSAYWVIITATTVGYGDLHPTSGPGRFVAAASAYCGIVFLSLPIAIVVKQFNIAYDKDADDKAVEEQLKKEEEEKQKAGEEPTALSAAEAKWKRKHVRKLTEMREFIRMQMEEATPIFETMWEEFVAKHLMERLQDHEGEMPRQMGSRSV</sequence>
<dbReference type="SUPFAM" id="SSF81324">
    <property type="entry name" value="Voltage-gated potassium channels"/>
    <property type="match status" value="1"/>
</dbReference>
<dbReference type="PANTHER" id="PTHR11537:SF254">
    <property type="entry name" value="POTASSIUM VOLTAGE-GATED CHANNEL PROTEIN SHAB"/>
    <property type="match status" value="1"/>
</dbReference>
<feature type="transmembrane region" description="Helical" evidence="13">
    <location>
        <begin position="185"/>
        <end position="205"/>
    </location>
</feature>
<organism evidence="15 16">
    <name type="scientific">Nannochloropsis salina CCMP1776</name>
    <dbReference type="NCBI Taxonomy" id="1027361"/>
    <lineage>
        <taxon>Eukaryota</taxon>
        <taxon>Sar</taxon>
        <taxon>Stramenopiles</taxon>
        <taxon>Ochrophyta</taxon>
        <taxon>Eustigmatophyceae</taxon>
        <taxon>Eustigmatales</taxon>
        <taxon>Monodopsidaceae</taxon>
        <taxon>Microchloropsis</taxon>
        <taxon>Microchloropsis salina</taxon>
    </lineage>
</organism>
<dbReference type="InterPro" id="IPR005821">
    <property type="entry name" value="Ion_trans_dom"/>
</dbReference>
<evidence type="ECO:0000256" key="8">
    <source>
        <dbReference type="ARBA" id="ARBA00022989"/>
    </source>
</evidence>
<evidence type="ECO:0000256" key="6">
    <source>
        <dbReference type="ARBA" id="ARBA00022882"/>
    </source>
</evidence>
<dbReference type="PANTHER" id="PTHR11537">
    <property type="entry name" value="VOLTAGE-GATED POTASSIUM CHANNEL"/>
    <property type="match status" value="1"/>
</dbReference>
<evidence type="ECO:0000256" key="5">
    <source>
        <dbReference type="ARBA" id="ARBA00022826"/>
    </source>
</evidence>
<keyword evidence="2" id="KW-0813">Transport</keyword>
<dbReference type="EMBL" id="SDOX01000006">
    <property type="protein sequence ID" value="TFJ87427.1"/>
    <property type="molecule type" value="Genomic_DNA"/>
</dbReference>
<evidence type="ECO:0000256" key="7">
    <source>
        <dbReference type="ARBA" id="ARBA00022958"/>
    </source>
</evidence>
<protein>
    <recommendedName>
        <fullName evidence="14">Ion transport domain-containing protein</fullName>
    </recommendedName>
</protein>
<dbReference type="InterPro" id="IPR028325">
    <property type="entry name" value="VG_K_chnl"/>
</dbReference>
<keyword evidence="4 13" id="KW-0812">Transmembrane</keyword>
<evidence type="ECO:0000256" key="4">
    <source>
        <dbReference type="ARBA" id="ARBA00022692"/>
    </source>
</evidence>
<evidence type="ECO:0000313" key="15">
    <source>
        <dbReference type="EMBL" id="TFJ87427.1"/>
    </source>
</evidence>
<feature type="transmembrane region" description="Helical" evidence="13">
    <location>
        <begin position="302"/>
        <end position="323"/>
    </location>
</feature>
<feature type="domain" description="Ion transport" evidence="14">
    <location>
        <begin position="130"/>
        <end position="414"/>
    </location>
</feature>
<gene>
    <name evidence="15" type="ORF">NSK_001759</name>
</gene>
<dbReference type="OrthoDB" id="415460at2759"/>
<feature type="transmembrane region" description="Helical" evidence="13">
    <location>
        <begin position="118"/>
        <end position="140"/>
    </location>
</feature>
<evidence type="ECO:0000256" key="12">
    <source>
        <dbReference type="SAM" id="MobiDB-lite"/>
    </source>
</evidence>
<dbReference type="Pfam" id="PF00520">
    <property type="entry name" value="Ion_trans"/>
    <property type="match status" value="1"/>
</dbReference>
<evidence type="ECO:0000256" key="10">
    <source>
        <dbReference type="ARBA" id="ARBA00023136"/>
    </source>
</evidence>
<comment type="caution">
    <text evidence="15">The sequence shown here is derived from an EMBL/GenBank/DDBJ whole genome shotgun (WGS) entry which is preliminary data.</text>
</comment>
<dbReference type="GO" id="GO:0005249">
    <property type="term" value="F:voltage-gated potassium channel activity"/>
    <property type="evidence" value="ECO:0007669"/>
    <property type="project" value="InterPro"/>
</dbReference>
<feature type="region of interest" description="Disordered" evidence="12">
    <location>
        <begin position="28"/>
        <end position="51"/>
    </location>
</feature>
<feature type="transmembrane region" description="Helical" evidence="13">
    <location>
        <begin position="250"/>
        <end position="270"/>
    </location>
</feature>
<reference evidence="15 16" key="1">
    <citation type="submission" date="2019-01" db="EMBL/GenBank/DDBJ databases">
        <title>Nuclear Genome Assembly of the Microalgal Biofuel strain Nannochloropsis salina CCMP1776.</title>
        <authorList>
            <person name="Hovde B."/>
        </authorList>
    </citation>
    <scope>NUCLEOTIDE SEQUENCE [LARGE SCALE GENOMIC DNA]</scope>
    <source>
        <strain evidence="15 16">CCMP1776</strain>
    </source>
</reference>
<keyword evidence="16" id="KW-1185">Reference proteome</keyword>
<keyword evidence="5" id="KW-0631">Potassium channel</keyword>
<keyword evidence="8 13" id="KW-1133">Transmembrane helix</keyword>
<dbReference type="Proteomes" id="UP000355283">
    <property type="component" value="Unassembled WGS sequence"/>
</dbReference>
<keyword evidence="10 13" id="KW-0472">Membrane</keyword>
<dbReference type="GO" id="GO:0001508">
    <property type="term" value="P:action potential"/>
    <property type="evidence" value="ECO:0007669"/>
    <property type="project" value="TreeGrafter"/>
</dbReference>
<evidence type="ECO:0000256" key="9">
    <source>
        <dbReference type="ARBA" id="ARBA00023065"/>
    </source>
</evidence>
<evidence type="ECO:0000256" key="1">
    <source>
        <dbReference type="ARBA" id="ARBA00004141"/>
    </source>
</evidence>
<evidence type="ECO:0000256" key="3">
    <source>
        <dbReference type="ARBA" id="ARBA00022538"/>
    </source>
</evidence>
<name>A0A4D9DAM9_9STRA</name>
<keyword evidence="11" id="KW-0407">Ion channel</keyword>